<proteinExistence type="predicted"/>
<protein>
    <submittedName>
        <fullName evidence="1">Uncharacterized protein</fullName>
    </submittedName>
</protein>
<dbReference type="RefSeq" id="WP_311341117.1">
    <property type="nucleotide sequence ID" value="NZ_JAVRHS010000008.1"/>
</dbReference>
<dbReference type="Proteomes" id="UP001259803">
    <property type="component" value="Unassembled WGS sequence"/>
</dbReference>
<keyword evidence="2" id="KW-1185">Reference proteome</keyword>
<organism evidence="1 2">
    <name type="scientific">Croceicoccus esteveae</name>
    <dbReference type="NCBI Taxonomy" id="3075597"/>
    <lineage>
        <taxon>Bacteria</taxon>
        <taxon>Pseudomonadati</taxon>
        <taxon>Pseudomonadota</taxon>
        <taxon>Alphaproteobacteria</taxon>
        <taxon>Sphingomonadales</taxon>
        <taxon>Erythrobacteraceae</taxon>
        <taxon>Croceicoccus</taxon>
    </lineage>
</organism>
<comment type="caution">
    <text evidence="1">The sequence shown here is derived from an EMBL/GenBank/DDBJ whole genome shotgun (WGS) entry which is preliminary data.</text>
</comment>
<name>A0ABU2ZJI5_9SPHN</name>
<evidence type="ECO:0000313" key="1">
    <source>
        <dbReference type="EMBL" id="MDT0576541.1"/>
    </source>
</evidence>
<gene>
    <name evidence="1" type="ORF">RM533_10115</name>
</gene>
<sequence length="114" mass="12644">MEDRREKGARPASPLPFENRCTCLWNGSRSRRSAVLNAKKLSHTEYSPVGQRIRRDSAIISRPELSHPLFAAGFSVEFLANCANLVRLIGSSIQAASLLSDLADSPEEVRAEEY</sequence>
<evidence type="ECO:0000313" key="2">
    <source>
        <dbReference type="Proteomes" id="UP001259803"/>
    </source>
</evidence>
<accession>A0ABU2ZJI5</accession>
<dbReference type="EMBL" id="JAVRHS010000008">
    <property type="protein sequence ID" value="MDT0576541.1"/>
    <property type="molecule type" value="Genomic_DNA"/>
</dbReference>
<reference evidence="1 2" key="1">
    <citation type="submission" date="2023-09" db="EMBL/GenBank/DDBJ databases">
        <authorList>
            <person name="Rey-Velasco X."/>
        </authorList>
    </citation>
    <scope>NUCLEOTIDE SEQUENCE [LARGE SCALE GENOMIC DNA]</scope>
    <source>
        <strain evidence="1 2">F390</strain>
    </source>
</reference>